<dbReference type="GO" id="GO:0015833">
    <property type="term" value="P:peptide transport"/>
    <property type="evidence" value="ECO:0007669"/>
    <property type="project" value="UniProtKB-KW"/>
</dbReference>
<proteinExistence type="inferred from homology"/>
<evidence type="ECO:0000256" key="2">
    <source>
        <dbReference type="ARBA" id="ARBA00022448"/>
    </source>
</evidence>
<dbReference type="CDD" id="cd06261">
    <property type="entry name" value="TM_PBP2"/>
    <property type="match status" value="1"/>
</dbReference>
<evidence type="ECO:0000256" key="4">
    <source>
        <dbReference type="ARBA" id="ARBA00022692"/>
    </source>
</evidence>
<keyword evidence="5" id="KW-0571">Peptide transport</keyword>
<keyword evidence="7 10" id="KW-1133">Transmembrane helix</keyword>
<keyword evidence="3" id="KW-1003">Cell membrane</keyword>
<keyword evidence="8 10" id="KW-0472">Membrane</keyword>
<evidence type="ECO:0000256" key="3">
    <source>
        <dbReference type="ARBA" id="ARBA00022475"/>
    </source>
</evidence>
<accession>A0A449A6I5</accession>
<dbReference type="InterPro" id="IPR025966">
    <property type="entry name" value="OppC_N"/>
</dbReference>
<feature type="transmembrane region" description="Helical" evidence="10">
    <location>
        <begin position="346"/>
        <end position="366"/>
    </location>
</feature>
<dbReference type="GO" id="GO:0015031">
    <property type="term" value="P:protein transport"/>
    <property type="evidence" value="ECO:0007669"/>
    <property type="project" value="UniProtKB-KW"/>
</dbReference>
<keyword evidence="4 10" id="KW-0812">Transmembrane</keyword>
<evidence type="ECO:0000313" key="13">
    <source>
        <dbReference type="Proteomes" id="UP000289440"/>
    </source>
</evidence>
<dbReference type="AlphaFoldDB" id="A0A449A6I5"/>
<feature type="transmembrane region" description="Helical" evidence="10">
    <location>
        <begin position="221"/>
        <end position="250"/>
    </location>
</feature>
<dbReference type="PROSITE" id="PS50928">
    <property type="entry name" value="ABC_TM1"/>
    <property type="match status" value="1"/>
</dbReference>
<dbReference type="GO" id="GO:0005886">
    <property type="term" value="C:plasma membrane"/>
    <property type="evidence" value="ECO:0007669"/>
    <property type="project" value="UniProtKB-SubCell"/>
</dbReference>
<comment type="subcellular location">
    <subcellularLocation>
        <location evidence="1 10">Cell membrane</location>
        <topology evidence="1 10">Multi-pass membrane protein</topology>
    </subcellularLocation>
</comment>
<dbReference type="Proteomes" id="UP000289440">
    <property type="component" value="Chromosome"/>
</dbReference>
<evidence type="ECO:0000256" key="10">
    <source>
        <dbReference type="RuleBase" id="RU363032"/>
    </source>
</evidence>
<comment type="similarity">
    <text evidence="9">Belongs to the binding-protein-dependent transport system permease family. OppBC subfamily.</text>
</comment>
<protein>
    <submittedName>
        <fullName evidence="12">Oligopeptide transport system permease protein oppC</fullName>
    </submittedName>
</protein>
<evidence type="ECO:0000313" key="12">
    <source>
        <dbReference type="EMBL" id="VEU59846.1"/>
    </source>
</evidence>
<dbReference type="InterPro" id="IPR000515">
    <property type="entry name" value="MetI-like"/>
</dbReference>
<dbReference type="InterPro" id="IPR035906">
    <property type="entry name" value="MetI-like_sf"/>
</dbReference>
<sequence length="384" mass="42369">MKNKNNSYPNVDKDLLRFSNINKDLLLNSLTVGKPRKIVVDIFKRFIQNKYAMFATFVLFGLILTAIISWIVSPFKTNEPISKVTSSFITNLRPSFEGRVDFTIDTEKLNIISAKYPELLQGVEPKYVAPNEWTIYVNPYEIIKVLSDKQKTLPAFFGTDSYGRDIWLRTWVGTLNALGIALAIAIIETLIGVVIGAYLGFNVGKKIDTYGYRLLEIFSSIPWVILFIILVSIMGATPLALILIISLTGWTSAADTTRSFTISVKDEEYVKASKAIGASNIRLIFSHILPAIPGKLANSFVLKITHGILVVSSVAFLGFIQEGVDSAPNLGLIITSSSTLINFNPWALAFPAIILLTIALSLRFIALGFHDALDVTISNKKGKA</sequence>
<keyword evidence="6" id="KW-0653">Protein transport</keyword>
<evidence type="ECO:0000256" key="5">
    <source>
        <dbReference type="ARBA" id="ARBA00022856"/>
    </source>
</evidence>
<keyword evidence="13" id="KW-1185">Reference proteome</keyword>
<dbReference type="PANTHER" id="PTHR43386:SF24">
    <property type="entry name" value="OLIGOPEPTIDE TRANSPORT SYSTEM PERMEASE PROTEIN AMID"/>
    <property type="match status" value="1"/>
</dbReference>
<evidence type="ECO:0000256" key="1">
    <source>
        <dbReference type="ARBA" id="ARBA00004651"/>
    </source>
</evidence>
<evidence type="ECO:0000259" key="11">
    <source>
        <dbReference type="PROSITE" id="PS50928"/>
    </source>
</evidence>
<dbReference type="OrthoDB" id="9788103at2"/>
<feature type="transmembrane region" description="Helical" evidence="10">
    <location>
        <begin position="51"/>
        <end position="73"/>
    </location>
</feature>
<evidence type="ECO:0000256" key="7">
    <source>
        <dbReference type="ARBA" id="ARBA00022989"/>
    </source>
</evidence>
<reference evidence="12 13" key="1">
    <citation type="submission" date="2019-01" db="EMBL/GenBank/DDBJ databases">
        <authorList>
            <consortium name="Pathogen Informatics"/>
        </authorList>
    </citation>
    <scope>NUCLEOTIDE SEQUENCE [LARGE SCALE GENOMIC DNA]</scope>
    <source>
        <strain evidence="12 13">NCTC10166</strain>
    </source>
</reference>
<dbReference type="Pfam" id="PF12911">
    <property type="entry name" value="OppC_N"/>
    <property type="match status" value="1"/>
</dbReference>
<dbReference type="RefSeq" id="WP_129720209.1">
    <property type="nucleotide sequence ID" value="NZ_LR214951.1"/>
</dbReference>
<feature type="domain" description="ABC transmembrane type-1" evidence="11">
    <location>
        <begin position="178"/>
        <end position="366"/>
    </location>
</feature>
<dbReference type="EMBL" id="LR214951">
    <property type="protein sequence ID" value="VEU59846.1"/>
    <property type="molecule type" value="Genomic_DNA"/>
</dbReference>
<dbReference type="InterPro" id="IPR050366">
    <property type="entry name" value="BP-dependent_transpt_permease"/>
</dbReference>
<dbReference type="GO" id="GO:0055085">
    <property type="term" value="P:transmembrane transport"/>
    <property type="evidence" value="ECO:0007669"/>
    <property type="project" value="InterPro"/>
</dbReference>
<organism evidence="12 13">
    <name type="scientific">Mesomycoplasma neurolyticum</name>
    <dbReference type="NCBI Taxonomy" id="2120"/>
    <lineage>
        <taxon>Bacteria</taxon>
        <taxon>Bacillati</taxon>
        <taxon>Mycoplasmatota</taxon>
        <taxon>Mycoplasmoidales</taxon>
        <taxon>Metamycoplasmataceae</taxon>
        <taxon>Mesomycoplasma</taxon>
    </lineage>
</organism>
<evidence type="ECO:0000256" key="6">
    <source>
        <dbReference type="ARBA" id="ARBA00022927"/>
    </source>
</evidence>
<dbReference type="SUPFAM" id="SSF161098">
    <property type="entry name" value="MetI-like"/>
    <property type="match status" value="1"/>
</dbReference>
<dbReference type="Pfam" id="PF00528">
    <property type="entry name" value="BPD_transp_1"/>
    <property type="match status" value="1"/>
</dbReference>
<name>A0A449A6I5_9BACT</name>
<gene>
    <name evidence="12" type="primary">oppC_2</name>
    <name evidence="12" type="ORF">NCTC10166_00832</name>
</gene>
<feature type="transmembrane region" description="Helical" evidence="10">
    <location>
        <begin position="177"/>
        <end position="201"/>
    </location>
</feature>
<evidence type="ECO:0000256" key="9">
    <source>
        <dbReference type="ARBA" id="ARBA00024202"/>
    </source>
</evidence>
<dbReference type="KEGG" id="mnu:NCTC10166_00832"/>
<dbReference type="PANTHER" id="PTHR43386">
    <property type="entry name" value="OLIGOPEPTIDE TRANSPORT SYSTEM PERMEASE PROTEIN APPC"/>
    <property type="match status" value="1"/>
</dbReference>
<keyword evidence="2 10" id="KW-0813">Transport</keyword>
<evidence type="ECO:0000256" key="8">
    <source>
        <dbReference type="ARBA" id="ARBA00023136"/>
    </source>
</evidence>
<dbReference type="Gene3D" id="1.10.3720.10">
    <property type="entry name" value="MetI-like"/>
    <property type="match status" value="1"/>
</dbReference>